<dbReference type="EMBL" id="CM041548">
    <property type="protein sequence ID" value="KAI3358290.1"/>
    <property type="molecule type" value="Genomic_DNA"/>
</dbReference>
<name>A0ACB8VS90_9TELE</name>
<proteinExistence type="predicted"/>
<comment type="caution">
    <text evidence="1">The sequence shown here is derived from an EMBL/GenBank/DDBJ whole genome shotgun (WGS) entry which is preliminary data.</text>
</comment>
<protein>
    <submittedName>
        <fullName evidence="1">Uncharacterized protein</fullName>
    </submittedName>
</protein>
<organism evidence="1 2">
    <name type="scientific">Scortum barcoo</name>
    <name type="common">barcoo grunter</name>
    <dbReference type="NCBI Taxonomy" id="214431"/>
    <lineage>
        <taxon>Eukaryota</taxon>
        <taxon>Metazoa</taxon>
        <taxon>Chordata</taxon>
        <taxon>Craniata</taxon>
        <taxon>Vertebrata</taxon>
        <taxon>Euteleostomi</taxon>
        <taxon>Actinopterygii</taxon>
        <taxon>Neopterygii</taxon>
        <taxon>Teleostei</taxon>
        <taxon>Neoteleostei</taxon>
        <taxon>Acanthomorphata</taxon>
        <taxon>Eupercaria</taxon>
        <taxon>Centrarchiformes</taxon>
        <taxon>Terapontoidei</taxon>
        <taxon>Terapontidae</taxon>
        <taxon>Scortum</taxon>
    </lineage>
</organism>
<evidence type="ECO:0000313" key="2">
    <source>
        <dbReference type="Proteomes" id="UP000831701"/>
    </source>
</evidence>
<evidence type="ECO:0000313" key="1">
    <source>
        <dbReference type="EMBL" id="KAI3358290.1"/>
    </source>
</evidence>
<reference evidence="1" key="1">
    <citation type="submission" date="2022-04" db="EMBL/GenBank/DDBJ databases">
        <title>Jade perch genome.</title>
        <authorList>
            <person name="Chao B."/>
        </authorList>
    </citation>
    <scope>NUCLEOTIDE SEQUENCE</scope>
    <source>
        <strain evidence="1">CB-2022</strain>
    </source>
</reference>
<keyword evidence="2" id="KW-1185">Reference proteome</keyword>
<dbReference type="Proteomes" id="UP000831701">
    <property type="component" value="Chromosome 18"/>
</dbReference>
<accession>A0ACB8VS90</accession>
<gene>
    <name evidence="1" type="ORF">L3Q82_002989</name>
</gene>
<sequence length="317" mass="34861">MRTCGPESPKAPCSVWQPCKPEAGVSLACRWPLDLAVEQGHQRLKVVGVRRSELARAGRTVEESEGDSAASQPSRGRRAEMKGNQRRNGVRLAGARKATKEAPKVQNQSDQNQRVPPQFVSEKDIISCQQLYYGAYIGNETRTIEFKKGAGRYIKDMFHKDVCKYGCAFLNSGGGSLLIGVCNNGMAPLAFTEPTLFQIDQGKVYIRRDGSVHGPLRSSVILEWCRQMWIGKVQKLEECLREATSEKWFLAGQVQSLVQSINPMQQVIANLLLQRNATHADLQSSSGQSSPASSSHPLSSYGSSPNQSLHPHVESPP</sequence>